<dbReference type="SUPFAM" id="SSF50022">
    <property type="entry name" value="ISP domain"/>
    <property type="match status" value="1"/>
</dbReference>
<comment type="caution">
    <text evidence="9">The sequence shown here is derived from an EMBL/GenBank/DDBJ whole genome shotgun (WGS) entry which is preliminary data.</text>
</comment>
<reference evidence="9" key="1">
    <citation type="submission" date="2022-10" db="EMBL/GenBank/DDBJ databases">
        <title>The WGS of Solirubrobacter sp. CPCC 204708.</title>
        <authorList>
            <person name="Jiang Z."/>
        </authorList>
    </citation>
    <scope>NUCLEOTIDE SEQUENCE</scope>
    <source>
        <strain evidence="9">CPCC 204708</strain>
    </source>
</reference>
<dbReference type="InterPro" id="IPR015879">
    <property type="entry name" value="Ring_hydroxy_dOase_asu_C_dom"/>
</dbReference>
<dbReference type="Gene3D" id="2.102.10.10">
    <property type="entry name" value="Rieske [2Fe-2S] iron-sulphur domain"/>
    <property type="match status" value="1"/>
</dbReference>
<keyword evidence="9" id="KW-0223">Dioxygenase</keyword>
<dbReference type="RefSeq" id="WP_202953071.1">
    <property type="nucleotide sequence ID" value="NZ_JAPCID010000002.1"/>
</dbReference>
<dbReference type="GO" id="GO:0051213">
    <property type="term" value="F:dioxygenase activity"/>
    <property type="evidence" value="ECO:0007669"/>
    <property type="project" value="UniProtKB-KW"/>
</dbReference>
<accession>A0ABT4RC82</accession>
<evidence type="ECO:0000313" key="9">
    <source>
        <dbReference type="EMBL" id="MDA0136139.1"/>
    </source>
</evidence>
<keyword evidence="6" id="KW-0411">Iron-sulfur</keyword>
<dbReference type="PANTHER" id="PTHR43756">
    <property type="entry name" value="CHOLINE MONOOXYGENASE, CHLOROPLASTIC"/>
    <property type="match status" value="1"/>
</dbReference>
<dbReference type="Pfam" id="PF00355">
    <property type="entry name" value="Rieske"/>
    <property type="match status" value="1"/>
</dbReference>
<comment type="cofactor">
    <cofactor evidence="1">
        <name>Fe cation</name>
        <dbReference type="ChEBI" id="CHEBI:24875"/>
    </cofactor>
</comment>
<evidence type="ECO:0000256" key="6">
    <source>
        <dbReference type="ARBA" id="ARBA00023014"/>
    </source>
</evidence>
<dbReference type="PRINTS" id="PR00090">
    <property type="entry name" value="RNGDIOXGNASE"/>
</dbReference>
<evidence type="ECO:0000259" key="8">
    <source>
        <dbReference type="PROSITE" id="PS51296"/>
    </source>
</evidence>
<evidence type="ECO:0000256" key="2">
    <source>
        <dbReference type="ARBA" id="ARBA00022714"/>
    </source>
</evidence>
<dbReference type="PANTHER" id="PTHR43756:SF5">
    <property type="entry name" value="CHOLINE MONOOXYGENASE, CHLOROPLASTIC"/>
    <property type="match status" value="1"/>
</dbReference>
<keyword evidence="3" id="KW-0479">Metal-binding</keyword>
<dbReference type="InterPro" id="IPR001663">
    <property type="entry name" value="Rng_hydr_dOase-A"/>
</dbReference>
<gene>
    <name evidence="9" type="ORF">OJ962_01420</name>
</gene>
<dbReference type="Pfam" id="PF00848">
    <property type="entry name" value="Ring_hydroxyl_A"/>
    <property type="match status" value="1"/>
</dbReference>
<keyword evidence="4" id="KW-0560">Oxidoreductase</keyword>
<dbReference type="InterPro" id="IPR036922">
    <property type="entry name" value="Rieske_2Fe-2S_sf"/>
</dbReference>
<evidence type="ECO:0000256" key="3">
    <source>
        <dbReference type="ARBA" id="ARBA00022723"/>
    </source>
</evidence>
<dbReference type="EMBL" id="JAPCID010000002">
    <property type="protein sequence ID" value="MDA0136139.1"/>
    <property type="molecule type" value="Genomic_DNA"/>
</dbReference>
<keyword evidence="5" id="KW-0408">Iron</keyword>
<evidence type="ECO:0000256" key="7">
    <source>
        <dbReference type="ARBA" id="ARBA00023027"/>
    </source>
</evidence>
<dbReference type="PROSITE" id="PS00570">
    <property type="entry name" value="RING_HYDROXYL_ALPHA"/>
    <property type="match status" value="1"/>
</dbReference>
<evidence type="ECO:0000256" key="5">
    <source>
        <dbReference type="ARBA" id="ARBA00023004"/>
    </source>
</evidence>
<dbReference type="CDD" id="cd08884">
    <property type="entry name" value="RHO_alpha_C_GbcA-like"/>
    <property type="match status" value="1"/>
</dbReference>
<dbReference type="Gene3D" id="3.90.380.10">
    <property type="entry name" value="Naphthalene 1,2-dioxygenase Alpha Subunit, Chain A, domain 1"/>
    <property type="match status" value="1"/>
</dbReference>
<keyword evidence="2" id="KW-0001">2Fe-2S</keyword>
<evidence type="ECO:0000256" key="1">
    <source>
        <dbReference type="ARBA" id="ARBA00001962"/>
    </source>
</evidence>
<sequence length="382" mass="42556">MAVANPSLPLYAAEIERTMLPLERATQLPGPAFTDPSVLAWEHANLFARGWVCAGHIEQVSNRGRFVRIEAGGESVIVVGDDDGLPRAFLNTCRHRGARLVDEPEGQLRRLQCPYHAWAYGFDGSLKSAPFTDGLADFDPGCFALHEVRLAVVEGLVLLDLSGEAPAPQDHIGDLAPHMAAYRLPELRRGARIVYDVHANWKAIAENYSECLHCPGVHPELNRLSHYLTGETYEGAGLWCGGSMTLADGVETMSTDGATHARRAIAGVDERVILYFLIFPNTLVSLHPDYVMLHTLWPKAPDRTEVVCEWFFEPETMAEPGFDPSDAVEFWDQVNREDWHVCQLTQQGMRSARFTPGRYTTQEGDVHAFDQMVASRYLEALR</sequence>
<evidence type="ECO:0000256" key="4">
    <source>
        <dbReference type="ARBA" id="ARBA00023002"/>
    </source>
</evidence>
<dbReference type="CDD" id="cd03469">
    <property type="entry name" value="Rieske_RO_Alpha_N"/>
    <property type="match status" value="1"/>
</dbReference>
<feature type="domain" description="Rieske" evidence="8">
    <location>
        <begin position="51"/>
        <end position="159"/>
    </location>
</feature>
<keyword evidence="10" id="KW-1185">Reference proteome</keyword>
<dbReference type="SUPFAM" id="SSF55961">
    <property type="entry name" value="Bet v1-like"/>
    <property type="match status" value="1"/>
</dbReference>
<dbReference type="PROSITE" id="PS51296">
    <property type="entry name" value="RIESKE"/>
    <property type="match status" value="1"/>
</dbReference>
<dbReference type="InterPro" id="IPR015881">
    <property type="entry name" value="ARHD_Rieske_2Fe_2S"/>
</dbReference>
<protein>
    <submittedName>
        <fullName evidence="9">Aromatic ring-hydroxylating dioxygenase subunit alpha</fullName>
    </submittedName>
</protein>
<name>A0ABT4RC82_9ACTN</name>
<dbReference type="InterPro" id="IPR017941">
    <property type="entry name" value="Rieske_2Fe-2S"/>
</dbReference>
<evidence type="ECO:0000313" key="10">
    <source>
        <dbReference type="Proteomes" id="UP001147700"/>
    </source>
</evidence>
<dbReference type="Proteomes" id="UP001147700">
    <property type="component" value="Unassembled WGS sequence"/>
</dbReference>
<organism evidence="9 10">
    <name type="scientific">Solirubrobacter deserti</name>
    <dbReference type="NCBI Taxonomy" id="2282478"/>
    <lineage>
        <taxon>Bacteria</taxon>
        <taxon>Bacillati</taxon>
        <taxon>Actinomycetota</taxon>
        <taxon>Thermoleophilia</taxon>
        <taxon>Solirubrobacterales</taxon>
        <taxon>Solirubrobacteraceae</taxon>
        <taxon>Solirubrobacter</taxon>
    </lineage>
</organism>
<proteinExistence type="predicted"/>
<keyword evidence="7" id="KW-0520">NAD</keyword>